<organism evidence="2 3">
    <name type="scientific">Desmophyllum pertusum</name>
    <dbReference type="NCBI Taxonomy" id="174260"/>
    <lineage>
        <taxon>Eukaryota</taxon>
        <taxon>Metazoa</taxon>
        <taxon>Cnidaria</taxon>
        <taxon>Anthozoa</taxon>
        <taxon>Hexacorallia</taxon>
        <taxon>Scleractinia</taxon>
        <taxon>Caryophylliina</taxon>
        <taxon>Caryophylliidae</taxon>
        <taxon>Desmophyllum</taxon>
    </lineage>
</organism>
<dbReference type="Gene3D" id="3.40.50.1460">
    <property type="match status" value="1"/>
</dbReference>
<dbReference type="InterPro" id="IPR052039">
    <property type="entry name" value="Caspase-related_regulators"/>
</dbReference>
<evidence type="ECO:0000259" key="1">
    <source>
        <dbReference type="PROSITE" id="PS50208"/>
    </source>
</evidence>
<dbReference type="InterPro" id="IPR033540">
    <property type="entry name" value="MALT1_IG-like_dom_sf"/>
</dbReference>
<evidence type="ECO:0000313" key="2">
    <source>
        <dbReference type="EMBL" id="KAJ7371513.1"/>
    </source>
</evidence>
<dbReference type="GO" id="GO:0004197">
    <property type="term" value="F:cysteine-type endopeptidase activity"/>
    <property type="evidence" value="ECO:0007669"/>
    <property type="project" value="InterPro"/>
</dbReference>
<dbReference type="Gene3D" id="2.60.40.3360">
    <property type="match status" value="1"/>
</dbReference>
<dbReference type="AlphaFoldDB" id="A0A9W9Z0M6"/>
<keyword evidence="3" id="KW-1185">Reference proteome</keyword>
<dbReference type="PANTHER" id="PTHR22576">
    <property type="entry name" value="MUCOSA ASSOCIATED LYMPHOID TISSUE LYMPHOMA TRANSLOCATION PROTEIN 1/PARACASPASE"/>
    <property type="match status" value="1"/>
</dbReference>
<name>A0A9W9Z0M6_9CNID</name>
<dbReference type="OrthoDB" id="412369at2759"/>
<sequence>MLVGETRPVLNFQPFYYRHEGNYSCRVANSAGDALSNIAVLQAAVVPVGYDPLTVISRSGQLTQRATDKIALVIGNRDYMRLPLDESPLVHTCNDAKTLASILRKPEMGFKVISLMNLTWDEMNQALNIFYSLLGEGVYGVVYFAGHGFEEGGQNYLVPVDSVGDWVPDHAVCAQKILDEMNRYRTELIVFLLDICRKRSNVNTGYTFKSYQFPPTAQAVLGFATCPQSEAYELRQDPNGMYMKHLLKHVMNDTKVEDVLHQVAGDVEAEVNLNQWIGRQRPQYHTTTTKSYSLCDPIVPDKYSDERRKSWLDIHKLPAKRVIKCESDIKIEIRFEHQNWLSNAIVLCLRVIDLGEATFCDASLMLETLPQDVQSLYFHHTTTNVLRQVVQHTGVVPRSLPPQHGGPSQMPVEKISEIYNIQRLKNPLALTITIKYVLKGSHEERTKHTVEVFNFKEFGIATAFHKD</sequence>
<dbReference type="PROSITE" id="PS50208">
    <property type="entry name" value="CASPASE_P20"/>
    <property type="match status" value="1"/>
</dbReference>
<dbReference type="InterPro" id="IPR029030">
    <property type="entry name" value="Caspase-like_dom_sf"/>
</dbReference>
<protein>
    <submittedName>
        <fullName evidence="2">Lymphoid tissue lymphoma translocation</fullName>
    </submittedName>
</protein>
<evidence type="ECO:0000313" key="3">
    <source>
        <dbReference type="Proteomes" id="UP001163046"/>
    </source>
</evidence>
<comment type="caution">
    <text evidence="2">The sequence shown here is derived from an EMBL/GenBank/DDBJ whole genome shotgun (WGS) entry which is preliminary data.</text>
</comment>
<gene>
    <name evidence="2" type="primary">MALT1_4</name>
    <name evidence="2" type="ORF">OS493_024853</name>
</gene>
<dbReference type="InterPro" id="IPR011600">
    <property type="entry name" value="Pept_C14_caspase"/>
</dbReference>
<dbReference type="InterPro" id="IPR001309">
    <property type="entry name" value="Pept_C14_p20"/>
</dbReference>
<proteinExistence type="predicted"/>
<dbReference type="EMBL" id="MU826845">
    <property type="protein sequence ID" value="KAJ7371513.1"/>
    <property type="molecule type" value="Genomic_DNA"/>
</dbReference>
<dbReference type="PANTHER" id="PTHR22576:SF37">
    <property type="entry name" value="MUCOSA-ASSOCIATED LYMPHOID TISSUE LYMPHOMA TRANSLOCATION PROTEIN 1"/>
    <property type="match status" value="1"/>
</dbReference>
<feature type="domain" description="Caspase family p20" evidence="1">
    <location>
        <begin position="67"/>
        <end position="200"/>
    </location>
</feature>
<accession>A0A9W9Z0M6</accession>
<dbReference type="Proteomes" id="UP001163046">
    <property type="component" value="Unassembled WGS sequence"/>
</dbReference>
<reference evidence="2" key="1">
    <citation type="submission" date="2023-01" db="EMBL/GenBank/DDBJ databases">
        <title>Genome assembly of the deep-sea coral Lophelia pertusa.</title>
        <authorList>
            <person name="Herrera S."/>
            <person name="Cordes E."/>
        </authorList>
    </citation>
    <scope>NUCLEOTIDE SEQUENCE</scope>
    <source>
        <strain evidence="2">USNM1676648</strain>
        <tissue evidence="2">Polyp</tissue>
    </source>
</reference>
<dbReference type="GO" id="GO:0006508">
    <property type="term" value="P:proteolysis"/>
    <property type="evidence" value="ECO:0007669"/>
    <property type="project" value="InterPro"/>
</dbReference>
<dbReference type="Pfam" id="PF00656">
    <property type="entry name" value="Peptidase_C14"/>
    <property type="match status" value="1"/>
</dbReference>
<dbReference type="SUPFAM" id="SSF52129">
    <property type="entry name" value="Caspase-like"/>
    <property type="match status" value="1"/>
</dbReference>